<dbReference type="AlphaFoldDB" id="A0A1I4QXV6"/>
<dbReference type="EMBL" id="FOUB01000029">
    <property type="protein sequence ID" value="SFM44655.1"/>
    <property type="molecule type" value="Genomic_DNA"/>
</dbReference>
<accession>A0A1I4QXV6</accession>
<reference evidence="2" key="1">
    <citation type="submission" date="2016-10" db="EMBL/GenBank/DDBJ databases">
        <authorList>
            <person name="Varghese N."/>
            <person name="Submissions S."/>
        </authorList>
    </citation>
    <scope>NUCLEOTIDE SEQUENCE [LARGE SCALE GENOMIC DNA]</scope>
    <source>
        <strain evidence="2">Nm44</strain>
    </source>
</reference>
<gene>
    <name evidence="1" type="ORF">SAMN05421863_10299</name>
</gene>
<proteinExistence type="predicted"/>
<protein>
    <submittedName>
        <fullName evidence="1">Uncharacterized protein</fullName>
    </submittedName>
</protein>
<evidence type="ECO:0000313" key="2">
    <source>
        <dbReference type="Proteomes" id="UP000183287"/>
    </source>
</evidence>
<sequence length="32" mass="3317">MFSSEAASVGRNDEPFGAVVIADVLCLARYAG</sequence>
<keyword evidence="2" id="KW-1185">Reference proteome</keyword>
<dbReference type="Proteomes" id="UP000183287">
    <property type="component" value="Unassembled WGS sequence"/>
</dbReference>
<evidence type="ECO:0000313" key="1">
    <source>
        <dbReference type="EMBL" id="SFM44655.1"/>
    </source>
</evidence>
<organism evidence="1 2">
    <name type="scientific">Nitrosomonas communis</name>
    <dbReference type="NCBI Taxonomy" id="44574"/>
    <lineage>
        <taxon>Bacteria</taxon>
        <taxon>Pseudomonadati</taxon>
        <taxon>Pseudomonadota</taxon>
        <taxon>Betaproteobacteria</taxon>
        <taxon>Nitrosomonadales</taxon>
        <taxon>Nitrosomonadaceae</taxon>
        <taxon>Nitrosomonas</taxon>
    </lineage>
</organism>
<name>A0A1I4QXV6_9PROT</name>